<keyword evidence="2" id="KW-0067">ATP-binding</keyword>
<dbReference type="Proteomes" id="UP000255389">
    <property type="component" value="Unassembled WGS sequence"/>
</dbReference>
<dbReference type="Pfam" id="PF14528">
    <property type="entry name" value="LAGLIDADG_3"/>
    <property type="match status" value="1"/>
</dbReference>
<dbReference type="EMBL" id="UGQY01000003">
    <property type="protein sequence ID" value="STZ88159.1"/>
    <property type="molecule type" value="Genomic_DNA"/>
</dbReference>
<gene>
    <name evidence="4" type="ORF">NCTC1542_02938</name>
</gene>
<keyword evidence="4" id="KW-0255">Endonuclease</keyword>
<evidence type="ECO:0000256" key="1">
    <source>
        <dbReference type="ARBA" id="ARBA00022741"/>
    </source>
</evidence>
<protein>
    <submittedName>
        <fullName evidence="4">DNA endonuclease related to intein-encoded endonucleases</fullName>
    </submittedName>
</protein>
<evidence type="ECO:0000256" key="2">
    <source>
        <dbReference type="ARBA" id="ARBA00022840"/>
    </source>
</evidence>
<keyword evidence="1" id="KW-0547">Nucleotide-binding</keyword>
<evidence type="ECO:0000313" key="5">
    <source>
        <dbReference type="Proteomes" id="UP000255389"/>
    </source>
</evidence>
<dbReference type="GO" id="GO:0004519">
    <property type="term" value="F:endonuclease activity"/>
    <property type="evidence" value="ECO:0007669"/>
    <property type="project" value="UniProtKB-KW"/>
</dbReference>
<organism evidence="4 5">
    <name type="scientific">Mycolicibacterium fortuitum</name>
    <name type="common">Mycobacterium fortuitum</name>
    <dbReference type="NCBI Taxonomy" id="1766"/>
    <lineage>
        <taxon>Bacteria</taxon>
        <taxon>Bacillati</taxon>
        <taxon>Actinomycetota</taxon>
        <taxon>Actinomycetes</taxon>
        <taxon>Mycobacteriales</taxon>
        <taxon>Mycobacteriaceae</taxon>
        <taxon>Mycolicibacterium</taxon>
    </lineage>
</organism>
<proteinExistence type="predicted"/>
<sequence length="246" mass="27917">MRSADEHFEVVKLIAAGLNDCEIARRTGIPRKTVWQWRRMPGVRPRSTTDSSGRCTVHDFATLPAKAYCYVLGMYLGDGCISRGARTWHLRITLDTKYPGIIDGCREAIEILMPGQRATIVSRKDNCVDVVLCSNHWPCLFPQHGPGRKHHRRIALESWQEAIVKEATEDFVRGLIHSDGCRVVANDRGVKSIRYHFTNHSEDILNLFTAALDWLGIPWTRSTKYVVSIYRKAATARLDEFIGPKV</sequence>
<dbReference type="SUPFAM" id="SSF55608">
    <property type="entry name" value="Homing endonucleases"/>
    <property type="match status" value="1"/>
</dbReference>
<reference evidence="4 5" key="1">
    <citation type="submission" date="2018-06" db="EMBL/GenBank/DDBJ databases">
        <authorList>
            <consortium name="Pathogen Informatics"/>
            <person name="Doyle S."/>
        </authorList>
    </citation>
    <scope>NUCLEOTIDE SEQUENCE [LARGE SCALE GENOMIC DNA]</scope>
    <source>
        <strain evidence="4 5">NCTC1542</strain>
    </source>
</reference>
<dbReference type="AlphaFoldDB" id="A0A378UVR5"/>
<evidence type="ECO:0000259" key="3">
    <source>
        <dbReference type="PROSITE" id="PS50819"/>
    </source>
</evidence>
<dbReference type="Pfam" id="PF13384">
    <property type="entry name" value="HTH_23"/>
    <property type="match status" value="1"/>
</dbReference>
<keyword evidence="4" id="KW-0378">Hydrolase</keyword>
<feature type="domain" description="DOD-type homing endonuclease" evidence="3">
    <location>
        <begin position="71"/>
        <end position="217"/>
    </location>
</feature>
<dbReference type="Gene3D" id="3.10.28.10">
    <property type="entry name" value="Homing endonucleases"/>
    <property type="match status" value="1"/>
</dbReference>
<dbReference type="RefSeq" id="WP_064913465.1">
    <property type="nucleotide sequence ID" value="NZ_JACSHC010000036.1"/>
</dbReference>
<dbReference type="PROSITE" id="PS50819">
    <property type="entry name" value="INTEIN_ENDONUCLEASE"/>
    <property type="match status" value="1"/>
</dbReference>
<keyword evidence="4" id="KW-0540">Nuclease</keyword>
<evidence type="ECO:0000313" key="4">
    <source>
        <dbReference type="EMBL" id="STZ88159.1"/>
    </source>
</evidence>
<dbReference type="InterPro" id="IPR004042">
    <property type="entry name" value="Intein_endonuc_central"/>
</dbReference>
<dbReference type="GO" id="GO:0005524">
    <property type="term" value="F:ATP binding"/>
    <property type="evidence" value="ECO:0007669"/>
    <property type="project" value="UniProtKB-KW"/>
</dbReference>
<name>A0A378UVR5_MYCFO</name>
<dbReference type="InterPro" id="IPR027434">
    <property type="entry name" value="Homing_endonucl"/>
</dbReference>
<accession>A0A378UVR5</accession>
<dbReference type="InterPro" id="IPR004860">
    <property type="entry name" value="LAGLIDADG_dom"/>
</dbReference>